<dbReference type="InterPro" id="IPR051091">
    <property type="entry name" value="O-Glucosyltr/Glycosyltrsf_90"/>
</dbReference>
<organism evidence="5 6">
    <name type="scientific">Seminavis robusta</name>
    <dbReference type="NCBI Taxonomy" id="568900"/>
    <lineage>
        <taxon>Eukaryota</taxon>
        <taxon>Sar</taxon>
        <taxon>Stramenopiles</taxon>
        <taxon>Ochrophyta</taxon>
        <taxon>Bacillariophyta</taxon>
        <taxon>Bacillariophyceae</taxon>
        <taxon>Bacillariophycidae</taxon>
        <taxon>Naviculales</taxon>
        <taxon>Naviculaceae</taxon>
        <taxon>Seminavis</taxon>
    </lineage>
</organism>
<dbReference type="Proteomes" id="UP001153069">
    <property type="component" value="Unassembled WGS sequence"/>
</dbReference>
<gene>
    <name evidence="5" type="ORF">SEMRO_1949_G307280.1</name>
</gene>
<sequence>MFSWQRAVRMLLMVTTIMVAWLSCIRILWYEGLLHALMDMSSTLEIQQQQEPDFRWQRFPTREQRMMIYMSSWYLPPHSSSHCESHDAGPRFHFQWTPDDTTNSSNSSSIGRVGRGVDPSLYAPSHHANRSSVMVMSANPYPSSIQQFRFDRYVDADVAFLVEPGTMEGCAKTYDKPPLKRPRPGLLKYCQDVVKSVLPLQREMAIQQEIPLIFQFGCNPTSKKHGELRIPHFRKFRQALPANALGSIRDASNGVADPCATMSQFSRILAPLGHPLLWLLNSDRFRGPLRNVAEADIPWSRKKNRAVWRGSLTGTRDAQLTKVPENASAVEKCFRLPRCRLVYQAAQQEPSTAGTRRNALVDTKLTALDVLGKSGVTAQMNGVSLVGPPMTMEEQLQHKALIVLEGHEVASALLWSLHSQSVVLMAPPRYTTWSMEEMLVPWIHYVPLDPELNYDNVEDMVQWVLDNEDGAQKISARASLWVYDLMFHPDAASDDEWIQRELIDRYSVYYDESRNELQHPQEAD</sequence>
<name>A0A9N8ES64_9STRA</name>
<dbReference type="PROSITE" id="PS51257">
    <property type="entry name" value="PROKAR_LIPOPROTEIN"/>
    <property type="match status" value="1"/>
</dbReference>
<dbReference type="EMBL" id="CAICTM010001947">
    <property type="protein sequence ID" value="CAB9527152.1"/>
    <property type="molecule type" value="Genomic_DNA"/>
</dbReference>
<dbReference type="SMART" id="SM00672">
    <property type="entry name" value="CAP10"/>
    <property type="match status" value="1"/>
</dbReference>
<comment type="caution">
    <text evidence="5">The sequence shown here is derived from an EMBL/GenBank/DDBJ whole genome shotgun (WGS) entry which is preliminary data.</text>
</comment>
<keyword evidence="3" id="KW-1133">Transmembrane helix</keyword>
<comment type="similarity">
    <text evidence="1">Belongs to the glycosyltransferase 90 family.</text>
</comment>
<dbReference type="OrthoDB" id="206240at2759"/>
<evidence type="ECO:0000259" key="4">
    <source>
        <dbReference type="SMART" id="SM00672"/>
    </source>
</evidence>
<keyword evidence="3" id="KW-0472">Membrane</keyword>
<dbReference type="InterPro" id="IPR006598">
    <property type="entry name" value="CAP10"/>
</dbReference>
<dbReference type="GO" id="GO:0016740">
    <property type="term" value="F:transferase activity"/>
    <property type="evidence" value="ECO:0007669"/>
    <property type="project" value="UniProtKB-KW"/>
</dbReference>
<proteinExistence type="inferred from homology"/>
<reference evidence="5" key="1">
    <citation type="submission" date="2020-06" db="EMBL/GenBank/DDBJ databases">
        <authorList>
            <consortium name="Plant Systems Biology data submission"/>
        </authorList>
    </citation>
    <scope>NUCLEOTIDE SEQUENCE</scope>
    <source>
        <strain evidence="5">D6</strain>
    </source>
</reference>
<feature type="domain" description="Glycosyl transferase CAP10" evidence="4">
    <location>
        <begin position="209"/>
        <end position="497"/>
    </location>
</feature>
<keyword evidence="3" id="KW-0812">Transmembrane</keyword>
<evidence type="ECO:0000313" key="6">
    <source>
        <dbReference type="Proteomes" id="UP001153069"/>
    </source>
</evidence>
<dbReference type="PANTHER" id="PTHR12203:SF35">
    <property type="entry name" value="PROTEIN O-GLUCOSYLTRANSFERASE 1"/>
    <property type="match status" value="1"/>
</dbReference>
<evidence type="ECO:0000256" key="1">
    <source>
        <dbReference type="ARBA" id="ARBA00010118"/>
    </source>
</evidence>
<accession>A0A9N8ES64</accession>
<evidence type="ECO:0000256" key="2">
    <source>
        <dbReference type="ARBA" id="ARBA00022679"/>
    </source>
</evidence>
<dbReference type="Pfam" id="PF05686">
    <property type="entry name" value="Glyco_transf_90"/>
    <property type="match status" value="1"/>
</dbReference>
<feature type="transmembrane region" description="Helical" evidence="3">
    <location>
        <begin position="7"/>
        <end position="29"/>
    </location>
</feature>
<evidence type="ECO:0000256" key="3">
    <source>
        <dbReference type="SAM" id="Phobius"/>
    </source>
</evidence>
<evidence type="ECO:0000313" key="5">
    <source>
        <dbReference type="EMBL" id="CAB9527152.1"/>
    </source>
</evidence>
<keyword evidence="6" id="KW-1185">Reference proteome</keyword>
<protein>
    <submittedName>
        <fullName evidence="5">Lipopolysaccharide core biosynthesis protein</fullName>
    </submittedName>
</protein>
<keyword evidence="2" id="KW-0808">Transferase</keyword>
<dbReference type="AlphaFoldDB" id="A0A9N8ES64"/>
<dbReference type="PANTHER" id="PTHR12203">
    <property type="entry name" value="KDEL LYS-ASP-GLU-LEU CONTAINING - RELATED"/>
    <property type="match status" value="1"/>
</dbReference>